<feature type="transmembrane region" description="Helical" evidence="1">
    <location>
        <begin position="74"/>
        <end position="93"/>
    </location>
</feature>
<organism evidence="2 3">
    <name type="scientific">Kribbella soli</name>
    <dbReference type="NCBI Taxonomy" id="1124743"/>
    <lineage>
        <taxon>Bacteria</taxon>
        <taxon>Bacillati</taxon>
        <taxon>Actinomycetota</taxon>
        <taxon>Actinomycetes</taxon>
        <taxon>Propionibacteriales</taxon>
        <taxon>Kribbellaceae</taxon>
        <taxon>Kribbella</taxon>
    </lineage>
</organism>
<keyword evidence="1" id="KW-0472">Membrane</keyword>
<keyword evidence="1" id="KW-1133">Transmembrane helix</keyword>
<proteinExistence type="predicted"/>
<dbReference type="OrthoDB" id="3829667at2"/>
<evidence type="ECO:0000313" key="3">
    <source>
        <dbReference type="Proteomes" id="UP000292346"/>
    </source>
</evidence>
<feature type="transmembrane region" description="Helical" evidence="1">
    <location>
        <begin position="99"/>
        <end position="119"/>
    </location>
</feature>
<keyword evidence="3" id="KW-1185">Reference proteome</keyword>
<keyword evidence="1" id="KW-0812">Transmembrane</keyword>
<name>A0A4R0HNN1_9ACTN</name>
<dbReference type="RefSeq" id="WP_131336423.1">
    <property type="nucleotide sequence ID" value="NZ_SJJZ01000001.1"/>
</dbReference>
<comment type="caution">
    <text evidence="2">The sequence shown here is derived from an EMBL/GenBank/DDBJ whole genome shotgun (WGS) entry which is preliminary data.</text>
</comment>
<gene>
    <name evidence="2" type="ORF">E0H45_10240</name>
</gene>
<feature type="transmembrane region" description="Helical" evidence="1">
    <location>
        <begin position="12"/>
        <end position="32"/>
    </location>
</feature>
<dbReference type="Proteomes" id="UP000292346">
    <property type="component" value="Unassembled WGS sequence"/>
</dbReference>
<evidence type="ECO:0000256" key="1">
    <source>
        <dbReference type="SAM" id="Phobius"/>
    </source>
</evidence>
<feature type="transmembrane region" description="Helical" evidence="1">
    <location>
        <begin position="44"/>
        <end position="67"/>
    </location>
</feature>
<protein>
    <submittedName>
        <fullName evidence="2">Uncharacterized protein</fullName>
    </submittedName>
</protein>
<dbReference type="AlphaFoldDB" id="A0A4R0HNN1"/>
<dbReference type="EMBL" id="SJJZ01000001">
    <property type="protein sequence ID" value="TCC11614.1"/>
    <property type="molecule type" value="Genomic_DNA"/>
</dbReference>
<evidence type="ECO:0000313" key="2">
    <source>
        <dbReference type="EMBL" id="TCC11614.1"/>
    </source>
</evidence>
<accession>A0A4R0HNN1</accession>
<sequence>MKTKPWLWPANAVGMLVIVVAAILQPVTMLSMPCDEPTCDPHGYVAIFSVFPTAFVVIVALVALGLLNGRRRSGFGVAIGAAALCAGMLVLFGEILIAAVRWPLGVVTLVVAGLAIAGLRSAPVPARR</sequence>
<reference evidence="2 3" key="1">
    <citation type="submission" date="2019-02" db="EMBL/GenBank/DDBJ databases">
        <title>Kribbella capetownensis sp. nov. and Kribbella speibonae sp. nov., isolated from soil.</title>
        <authorList>
            <person name="Curtis S.M."/>
            <person name="Norton I."/>
            <person name="Everest G.J."/>
            <person name="Meyers P.R."/>
        </authorList>
    </citation>
    <scope>NUCLEOTIDE SEQUENCE [LARGE SCALE GENOMIC DNA]</scope>
    <source>
        <strain evidence="2 3">KCTC 29219</strain>
    </source>
</reference>